<evidence type="ECO:0000313" key="2">
    <source>
        <dbReference type="Proteomes" id="UP000789920"/>
    </source>
</evidence>
<comment type="caution">
    <text evidence="1">The sequence shown here is derived from an EMBL/GenBank/DDBJ whole genome shotgun (WGS) entry which is preliminary data.</text>
</comment>
<protein>
    <submittedName>
        <fullName evidence="1">26880_t:CDS:1</fullName>
    </submittedName>
</protein>
<sequence>ANDVNPIENNIPNNINNIKNISNSIAIQLLNITNIFLEYEKISEHKILH</sequence>
<gene>
    <name evidence="1" type="ORF">RPERSI_LOCUS21244</name>
</gene>
<organism evidence="1 2">
    <name type="scientific">Racocetra persica</name>
    <dbReference type="NCBI Taxonomy" id="160502"/>
    <lineage>
        <taxon>Eukaryota</taxon>
        <taxon>Fungi</taxon>
        <taxon>Fungi incertae sedis</taxon>
        <taxon>Mucoromycota</taxon>
        <taxon>Glomeromycotina</taxon>
        <taxon>Glomeromycetes</taxon>
        <taxon>Diversisporales</taxon>
        <taxon>Gigasporaceae</taxon>
        <taxon>Racocetra</taxon>
    </lineage>
</organism>
<dbReference type="Proteomes" id="UP000789920">
    <property type="component" value="Unassembled WGS sequence"/>
</dbReference>
<feature type="non-terminal residue" evidence="1">
    <location>
        <position position="1"/>
    </location>
</feature>
<proteinExistence type="predicted"/>
<feature type="non-terminal residue" evidence="1">
    <location>
        <position position="49"/>
    </location>
</feature>
<name>A0ACA9RP53_9GLOM</name>
<keyword evidence="2" id="KW-1185">Reference proteome</keyword>
<evidence type="ECO:0000313" key="1">
    <source>
        <dbReference type="EMBL" id="CAG8802067.1"/>
    </source>
</evidence>
<accession>A0ACA9RP53</accession>
<reference evidence="1" key="1">
    <citation type="submission" date="2021-06" db="EMBL/GenBank/DDBJ databases">
        <authorList>
            <person name="Kallberg Y."/>
            <person name="Tangrot J."/>
            <person name="Rosling A."/>
        </authorList>
    </citation>
    <scope>NUCLEOTIDE SEQUENCE</scope>
    <source>
        <strain evidence="1">MA461A</strain>
    </source>
</reference>
<dbReference type="EMBL" id="CAJVQC010061743">
    <property type="protein sequence ID" value="CAG8802067.1"/>
    <property type="molecule type" value="Genomic_DNA"/>
</dbReference>